<evidence type="ECO:0000313" key="3">
    <source>
        <dbReference type="Proteomes" id="UP000463051"/>
    </source>
</evidence>
<protein>
    <submittedName>
        <fullName evidence="2">ABC transporter permease subunit</fullName>
    </submittedName>
</protein>
<feature type="transmembrane region" description="Helical" evidence="1">
    <location>
        <begin position="62"/>
        <end position="80"/>
    </location>
</feature>
<feature type="transmembrane region" description="Helical" evidence="1">
    <location>
        <begin position="21"/>
        <end position="42"/>
    </location>
</feature>
<feature type="transmembrane region" description="Helical" evidence="1">
    <location>
        <begin position="107"/>
        <end position="132"/>
    </location>
</feature>
<keyword evidence="3" id="KW-1185">Reference proteome</keyword>
<keyword evidence="1" id="KW-0472">Membrane</keyword>
<name>A0A7X2L2P4_9BACL</name>
<proteinExistence type="predicted"/>
<accession>A0A7X2L2P4</accession>
<evidence type="ECO:0000256" key="1">
    <source>
        <dbReference type="SAM" id="Phobius"/>
    </source>
</evidence>
<feature type="transmembrane region" description="Helical" evidence="1">
    <location>
        <begin position="177"/>
        <end position="202"/>
    </location>
</feature>
<dbReference type="PANTHER" id="PTHR37305">
    <property type="entry name" value="INTEGRAL MEMBRANE PROTEIN-RELATED"/>
    <property type="match status" value="1"/>
</dbReference>
<sequence length="249" mass="27824">MYNLRAGLKNELMLMLYRRKTLFFFILAAAIPILLALTFHALQPMLGLVAASSSYPIQMLNLYTIFIIPLFLFLTIADLFPQEISARTLKIVLLRPIHRFSVYTAKILALGITIAALLLILAIVTSACNAFLGSQELGTIDWLSYGKAYIAAFFSMWALSAVFVFVAQFFRSASGFLVFSILLYAAAKVTPFFLKGFSSFSLASYTDWYMLWLSHSVSAGKLITSSLFVTSGLILFFTLGYILFDRKEA</sequence>
<dbReference type="Proteomes" id="UP000463051">
    <property type="component" value="Unassembled WGS sequence"/>
</dbReference>
<dbReference type="RefSeq" id="WP_154119500.1">
    <property type="nucleotide sequence ID" value="NZ_WJXB01000005.1"/>
</dbReference>
<dbReference type="EMBL" id="WJXB01000005">
    <property type="protein sequence ID" value="MRN54398.1"/>
    <property type="molecule type" value="Genomic_DNA"/>
</dbReference>
<dbReference type="PANTHER" id="PTHR37305:SF1">
    <property type="entry name" value="MEMBRANE PROTEIN"/>
    <property type="match status" value="1"/>
</dbReference>
<comment type="caution">
    <text evidence="2">The sequence shown here is derived from an EMBL/GenBank/DDBJ whole genome shotgun (WGS) entry which is preliminary data.</text>
</comment>
<keyword evidence="1" id="KW-1133">Transmembrane helix</keyword>
<reference evidence="2 3" key="1">
    <citation type="submission" date="2019-11" db="EMBL/GenBank/DDBJ databases">
        <title>Paenibacillus monticola sp. nov., a novel PGPR strain isolated from mountain sample in China.</title>
        <authorList>
            <person name="Zhao Q."/>
            <person name="Li H.-P."/>
            <person name="Zhang J.-L."/>
        </authorList>
    </citation>
    <scope>NUCLEOTIDE SEQUENCE [LARGE SCALE GENOMIC DNA]</scope>
    <source>
        <strain evidence="2 3">LC-T2</strain>
    </source>
</reference>
<organism evidence="2 3">
    <name type="scientific">Paenibacillus monticola</name>
    <dbReference type="NCBI Taxonomy" id="2666075"/>
    <lineage>
        <taxon>Bacteria</taxon>
        <taxon>Bacillati</taxon>
        <taxon>Bacillota</taxon>
        <taxon>Bacilli</taxon>
        <taxon>Bacillales</taxon>
        <taxon>Paenibacillaceae</taxon>
        <taxon>Paenibacillus</taxon>
    </lineage>
</organism>
<dbReference type="Pfam" id="PF12730">
    <property type="entry name" value="ABC2_membrane_4"/>
    <property type="match status" value="1"/>
</dbReference>
<feature type="transmembrane region" description="Helical" evidence="1">
    <location>
        <begin position="222"/>
        <end position="244"/>
    </location>
</feature>
<keyword evidence="1" id="KW-0812">Transmembrane</keyword>
<gene>
    <name evidence="2" type="ORF">GJB61_15535</name>
</gene>
<evidence type="ECO:0000313" key="2">
    <source>
        <dbReference type="EMBL" id="MRN54398.1"/>
    </source>
</evidence>
<feature type="transmembrane region" description="Helical" evidence="1">
    <location>
        <begin position="148"/>
        <end position="170"/>
    </location>
</feature>
<dbReference type="AlphaFoldDB" id="A0A7X2L2P4"/>